<dbReference type="Pfam" id="PF07715">
    <property type="entry name" value="Plug"/>
    <property type="match status" value="1"/>
</dbReference>
<evidence type="ECO:0000256" key="1">
    <source>
        <dbReference type="ARBA" id="ARBA00004571"/>
    </source>
</evidence>
<name>A0A841J2F3_9SPHN</name>
<keyword evidence="8 12" id="KW-0798">TonB box</keyword>
<evidence type="ECO:0000256" key="10">
    <source>
        <dbReference type="ARBA" id="ARBA00023237"/>
    </source>
</evidence>
<evidence type="ECO:0000256" key="13">
    <source>
        <dbReference type="SAM" id="SignalP"/>
    </source>
</evidence>
<keyword evidence="4" id="KW-0410">Iron transport</keyword>
<evidence type="ECO:0000313" key="16">
    <source>
        <dbReference type="EMBL" id="MBB6123706.1"/>
    </source>
</evidence>
<evidence type="ECO:0000256" key="11">
    <source>
        <dbReference type="PROSITE-ProRule" id="PRU01360"/>
    </source>
</evidence>
<dbReference type="GO" id="GO:0006826">
    <property type="term" value="P:iron ion transport"/>
    <property type="evidence" value="ECO:0007669"/>
    <property type="project" value="UniProtKB-KW"/>
</dbReference>
<comment type="similarity">
    <text evidence="11 12">Belongs to the TonB-dependent receptor family.</text>
</comment>
<feature type="signal peptide" evidence="13">
    <location>
        <begin position="1"/>
        <end position="23"/>
    </location>
</feature>
<keyword evidence="9 11" id="KW-0472">Membrane</keyword>
<keyword evidence="6" id="KW-0408">Iron</keyword>
<dbReference type="PANTHER" id="PTHR32552:SF81">
    <property type="entry name" value="TONB-DEPENDENT OUTER MEMBRANE RECEPTOR"/>
    <property type="match status" value="1"/>
</dbReference>
<dbReference type="EMBL" id="JACIJP010000002">
    <property type="protein sequence ID" value="MBB6123706.1"/>
    <property type="molecule type" value="Genomic_DNA"/>
</dbReference>
<reference evidence="16 17" key="1">
    <citation type="submission" date="2020-08" db="EMBL/GenBank/DDBJ databases">
        <title>Genomic Encyclopedia of Type Strains, Phase IV (KMG-IV): sequencing the most valuable type-strain genomes for metagenomic binning, comparative biology and taxonomic classification.</title>
        <authorList>
            <person name="Goeker M."/>
        </authorList>
    </citation>
    <scope>NUCLEOTIDE SEQUENCE [LARGE SCALE GENOMIC DNA]</scope>
    <source>
        <strain evidence="16 17">DSM 102255</strain>
    </source>
</reference>
<evidence type="ECO:0000259" key="14">
    <source>
        <dbReference type="Pfam" id="PF00593"/>
    </source>
</evidence>
<protein>
    <submittedName>
        <fullName evidence="16">Outer membrane receptor protein involved in Fe transport</fullName>
    </submittedName>
</protein>
<evidence type="ECO:0000259" key="15">
    <source>
        <dbReference type="Pfam" id="PF07715"/>
    </source>
</evidence>
<comment type="caution">
    <text evidence="16">The sequence shown here is derived from an EMBL/GenBank/DDBJ whole genome shotgun (WGS) entry which is preliminary data.</text>
</comment>
<keyword evidence="5 11" id="KW-0812">Transmembrane</keyword>
<feature type="chain" id="PRO_5032415151" evidence="13">
    <location>
        <begin position="24"/>
        <end position="710"/>
    </location>
</feature>
<dbReference type="CDD" id="cd01347">
    <property type="entry name" value="ligand_gated_channel"/>
    <property type="match status" value="1"/>
</dbReference>
<dbReference type="Pfam" id="PF00593">
    <property type="entry name" value="TonB_dep_Rec_b-barrel"/>
    <property type="match status" value="1"/>
</dbReference>
<feature type="domain" description="TonB-dependent receptor-like beta-barrel" evidence="14">
    <location>
        <begin position="249"/>
        <end position="673"/>
    </location>
</feature>
<evidence type="ECO:0000256" key="9">
    <source>
        <dbReference type="ARBA" id="ARBA00023136"/>
    </source>
</evidence>
<dbReference type="Gene3D" id="2.40.170.20">
    <property type="entry name" value="TonB-dependent receptor, beta-barrel domain"/>
    <property type="match status" value="1"/>
</dbReference>
<dbReference type="RefSeq" id="WP_184079085.1">
    <property type="nucleotide sequence ID" value="NZ_JACIJP010000002.1"/>
</dbReference>
<evidence type="ECO:0000256" key="3">
    <source>
        <dbReference type="ARBA" id="ARBA00022452"/>
    </source>
</evidence>
<evidence type="ECO:0000256" key="8">
    <source>
        <dbReference type="ARBA" id="ARBA00023077"/>
    </source>
</evidence>
<keyword evidence="16" id="KW-0675">Receptor</keyword>
<dbReference type="GO" id="GO:0009279">
    <property type="term" value="C:cell outer membrane"/>
    <property type="evidence" value="ECO:0007669"/>
    <property type="project" value="UniProtKB-SubCell"/>
</dbReference>
<dbReference type="InterPro" id="IPR012910">
    <property type="entry name" value="Plug_dom"/>
</dbReference>
<sequence length="710" mass="76600">MRFSASVIAISLGALSAATPAYSQTAPASGADDGGLENIVVVARKRTELLTKIPESVQAVSAETLQRAAITSVDALSRQLPNVLLSRRADNEPNVVIRGVGSFGNTQGIGFYIDDVQNFTDQTAPIQDVERVEVLKGPQGTLYGGSNVGGAIKYIMKKPTDQLRAEASAEYGTYDSFNLYGAVGGPVAGGLKARISGYYVGTDGFIANTNLGGNADEAREWGTRLALRWEPVENLTVDFSYRHSHSRSGGNVYVGSTGPDDYVRQVDFNTPVTNRRTVDGGILQLEYDLGGVTLTNLTSYTQKKNFFRWDLDYSSLDAFSAFTGDRNKTKVFTQELRLTSGGDGPLDWLVGAYYARIKDRDITNSADAYAGPDAPLVFGEDAPPVGIIKDFNNGKTLEKQYALFVTAGYKIGDFKIGGGLRLNRTEFAGTLVGTPNIVTNVNDTLVLPKLTLSFEVTPNAMIFANASQGSEPGKVNVKAGSSKPYGAEKAWNFELGVKGETPDRLFGYELTGYYIRYKNRQQETQFIDPNTGVITEDITNIGASESYGLEAAFRSRPAKGLTLSGSVGYLHAEWKKAFYGLDESVTPPAPISVTGKEVPYSPKLTLNASADFRQPIGSGNLEAGLRAELFHSTGFQWNIANTGKQSPYDLVSLRASIGSATGSWEAAIRVENLLNTEYYTEFYPDIFGPGTSLGTPASPRRVMGSVAFKF</sequence>
<evidence type="ECO:0000256" key="4">
    <source>
        <dbReference type="ARBA" id="ARBA00022496"/>
    </source>
</evidence>
<dbReference type="SUPFAM" id="SSF56935">
    <property type="entry name" value="Porins"/>
    <property type="match status" value="1"/>
</dbReference>
<dbReference type="Proteomes" id="UP000552700">
    <property type="component" value="Unassembled WGS sequence"/>
</dbReference>
<dbReference type="InterPro" id="IPR000531">
    <property type="entry name" value="Beta-barrel_TonB"/>
</dbReference>
<proteinExistence type="inferred from homology"/>
<keyword evidence="7" id="KW-0406">Ion transport</keyword>
<dbReference type="PROSITE" id="PS52016">
    <property type="entry name" value="TONB_DEPENDENT_REC_3"/>
    <property type="match status" value="1"/>
</dbReference>
<organism evidence="16 17">
    <name type="scientific">Sphingobium subterraneum</name>
    <dbReference type="NCBI Taxonomy" id="627688"/>
    <lineage>
        <taxon>Bacteria</taxon>
        <taxon>Pseudomonadati</taxon>
        <taxon>Pseudomonadota</taxon>
        <taxon>Alphaproteobacteria</taxon>
        <taxon>Sphingomonadales</taxon>
        <taxon>Sphingomonadaceae</taxon>
        <taxon>Sphingobium</taxon>
    </lineage>
</organism>
<keyword evidence="10 11" id="KW-0998">Cell outer membrane</keyword>
<evidence type="ECO:0000256" key="12">
    <source>
        <dbReference type="RuleBase" id="RU003357"/>
    </source>
</evidence>
<evidence type="ECO:0000256" key="6">
    <source>
        <dbReference type="ARBA" id="ARBA00023004"/>
    </source>
</evidence>
<evidence type="ECO:0000256" key="7">
    <source>
        <dbReference type="ARBA" id="ARBA00023065"/>
    </source>
</evidence>
<dbReference type="InterPro" id="IPR039426">
    <property type="entry name" value="TonB-dep_rcpt-like"/>
</dbReference>
<keyword evidence="17" id="KW-1185">Reference proteome</keyword>
<gene>
    <name evidence="16" type="ORF">FHS92_001435</name>
</gene>
<dbReference type="AlphaFoldDB" id="A0A841J2F3"/>
<keyword evidence="2 11" id="KW-0813">Transport</keyword>
<dbReference type="InterPro" id="IPR036942">
    <property type="entry name" value="Beta-barrel_TonB_sf"/>
</dbReference>
<accession>A0A841J2F3</accession>
<evidence type="ECO:0000313" key="17">
    <source>
        <dbReference type="Proteomes" id="UP000552700"/>
    </source>
</evidence>
<evidence type="ECO:0000256" key="5">
    <source>
        <dbReference type="ARBA" id="ARBA00022692"/>
    </source>
</evidence>
<evidence type="ECO:0000256" key="2">
    <source>
        <dbReference type="ARBA" id="ARBA00022448"/>
    </source>
</evidence>
<feature type="domain" description="TonB-dependent receptor plug" evidence="15">
    <location>
        <begin position="52"/>
        <end position="151"/>
    </location>
</feature>
<keyword evidence="3 11" id="KW-1134">Transmembrane beta strand</keyword>
<keyword evidence="13" id="KW-0732">Signal</keyword>
<dbReference type="PANTHER" id="PTHR32552">
    <property type="entry name" value="FERRICHROME IRON RECEPTOR-RELATED"/>
    <property type="match status" value="1"/>
</dbReference>
<comment type="subcellular location">
    <subcellularLocation>
        <location evidence="1 11">Cell outer membrane</location>
        <topology evidence="1 11">Multi-pass membrane protein</topology>
    </subcellularLocation>
</comment>